<reference evidence="2 3" key="1">
    <citation type="submission" date="2024-01" db="EMBL/GenBank/DDBJ databases">
        <title>Genome assemblies of Stephania.</title>
        <authorList>
            <person name="Yang L."/>
        </authorList>
    </citation>
    <scope>NUCLEOTIDE SEQUENCE [LARGE SCALE GENOMIC DNA]</scope>
    <source>
        <strain evidence="2">YNDBR</strain>
        <tissue evidence="2">Leaf</tissue>
    </source>
</reference>
<dbReference type="AlphaFoldDB" id="A0AAP0KDB9"/>
<gene>
    <name evidence="2" type="ORF">Syun_008835</name>
</gene>
<feature type="domain" description="Apple" evidence="1">
    <location>
        <begin position="52"/>
        <end position="132"/>
    </location>
</feature>
<sequence length="233" mass="25912">MFDRDSCLSECRLPSKCGALGVYYENQCVGYPTPQRLLAWDEKCEAPKLGSCNSTKIGNFKVVGVEHFMNWFSHEGEGSVPRVEECKDECDKDCGCLGYFYREDSSKCLLASVLGTLIKVPNPAHVAYIKMSNTPSPRFPFSLQLPLMSLGIRVRAVSHIFGQFFHRLPAATCGPFVGQHVLYVNSLLQFELDTLLRTANATNPLTAHVRTRKKHVAATRSTSAHVSQDQPPN</sequence>
<name>A0AAP0KDB9_9MAGN</name>
<accession>A0AAP0KDB9</accession>
<dbReference type="InterPro" id="IPR003609">
    <property type="entry name" value="Pan_app"/>
</dbReference>
<protein>
    <recommendedName>
        <fullName evidence="1">Apple domain-containing protein</fullName>
    </recommendedName>
</protein>
<dbReference type="PROSITE" id="PS50948">
    <property type="entry name" value="PAN"/>
    <property type="match status" value="1"/>
</dbReference>
<comment type="caution">
    <text evidence="2">The sequence shown here is derived from an EMBL/GenBank/DDBJ whole genome shotgun (WGS) entry which is preliminary data.</text>
</comment>
<dbReference type="EMBL" id="JBBNAF010000004">
    <property type="protein sequence ID" value="KAK9150526.1"/>
    <property type="molecule type" value="Genomic_DNA"/>
</dbReference>
<keyword evidence="3" id="KW-1185">Reference proteome</keyword>
<evidence type="ECO:0000259" key="1">
    <source>
        <dbReference type="PROSITE" id="PS50948"/>
    </source>
</evidence>
<dbReference type="Proteomes" id="UP001420932">
    <property type="component" value="Unassembled WGS sequence"/>
</dbReference>
<organism evidence="2 3">
    <name type="scientific">Stephania yunnanensis</name>
    <dbReference type="NCBI Taxonomy" id="152371"/>
    <lineage>
        <taxon>Eukaryota</taxon>
        <taxon>Viridiplantae</taxon>
        <taxon>Streptophyta</taxon>
        <taxon>Embryophyta</taxon>
        <taxon>Tracheophyta</taxon>
        <taxon>Spermatophyta</taxon>
        <taxon>Magnoliopsida</taxon>
        <taxon>Ranunculales</taxon>
        <taxon>Menispermaceae</taxon>
        <taxon>Menispermoideae</taxon>
        <taxon>Cissampelideae</taxon>
        <taxon>Stephania</taxon>
    </lineage>
</organism>
<proteinExistence type="predicted"/>
<evidence type="ECO:0000313" key="2">
    <source>
        <dbReference type="EMBL" id="KAK9150526.1"/>
    </source>
</evidence>
<evidence type="ECO:0000313" key="3">
    <source>
        <dbReference type="Proteomes" id="UP001420932"/>
    </source>
</evidence>